<evidence type="ECO:0000256" key="1">
    <source>
        <dbReference type="SAM" id="MobiDB-lite"/>
    </source>
</evidence>
<feature type="region of interest" description="Disordered" evidence="1">
    <location>
        <begin position="116"/>
        <end position="136"/>
    </location>
</feature>
<reference evidence="2" key="1">
    <citation type="submission" date="2022-01" db="EMBL/GenBank/DDBJ databases">
        <title>Genome Sequence Resource for Two Populations of Ditylenchus destructor, the Migratory Endoparasitic Phytonematode.</title>
        <authorList>
            <person name="Zhang H."/>
            <person name="Lin R."/>
            <person name="Xie B."/>
        </authorList>
    </citation>
    <scope>NUCLEOTIDE SEQUENCE</scope>
    <source>
        <strain evidence="2">BazhouSP</strain>
    </source>
</reference>
<dbReference type="EMBL" id="JAKKPZ010000002">
    <property type="protein sequence ID" value="KAI1726551.1"/>
    <property type="molecule type" value="Genomic_DNA"/>
</dbReference>
<name>A0AAD4NHN3_9BILA</name>
<evidence type="ECO:0000313" key="2">
    <source>
        <dbReference type="EMBL" id="KAI1726551.1"/>
    </source>
</evidence>
<organism evidence="2 3">
    <name type="scientific">Ditylenchus destructor</name>
    <dbReference type="NCBI Taxonomy" id="166010"/>
    <lineage>
        <taxon>Eukaryota</taxon>
        <taxon>Metazoa</taxon>
        <taxon>Ecdysozoa</taxon>
        <taxon>Nematoda</taxon>
        <taxon>Chromadorea</taxon>
        <taxon>Rhabditida</taxon>
        <taxon>Tylenchina</taxon>
        <taxon>Tylenchomorpha</taxon>
        <taxon>Sphaerularioidea</taxon>
        <taxon>Anguinidae</taxon>
        <taxon>Anguininae</taxon>
        <taxon>Ditylenchus</taxon>
    </lineage>
</organism>
<gene>
    <name evidence="2" type="ORF">DdX_03273</name>
</gene>
<protein>
    <submittedName>
        <fullName evidence="2">Uncharacterized protein</fullName>
    </submittedName>
</protein>
<evidence type="ECO:0000313" key="3">
    <source>
        <dbReference type="Proteomes" id="UP001201812"/>
    </source>
</evidence>
<comment type="caution">
    <text evidence="2">The sequence shown here is derived from an EMBL/GenBank/DDBJ whole genome shotgun (WGS) entry which is preliminary data.</text>
</comment>
<sequence length="136" mass="15532">MSKKYSGQYQMTSLKGNRPTKREIVTQITFLYDDGDSDKMPQPNQSNVVESLLAWKQFGPAVCVGLAFRACVHHFAEGVLLFFKVWGINPTQSLVIPLTSFYLVLMNGEMGEVHHRHKRRRRAAPDPGEVPLRRPY</sequence>
<accession>A0AAD4NHN3</accession>
<dbReference type="Proteomes" id="UP001201812">
    <property type="component" value="Unassembled WGS sequence"/>
</dbReference>
<dbReference type="AlphaFoldDB" id="A0AAD4NHN3"/>
<proteinExistence type="predicted"/>
<keyword evidence="3" id="KW-1185">Reference proteome</keyword>